<evidence type="ECO:0000256" key="8">
    <source>
        <dbReference type="ARBA" id="ARBA00023136"/>
    </source>
</evidence>
<evidence type="ECO:0000259" key="12">
    <source>
        <dbReference type="Pfam" id="PF26002"/>
    </source>
</evidence>
<dbReference type="EMBL" id="FWFU01000002">
    <property type="protein sequence ID" value="SLN38247.1"/>
    <property type="molecule type" value="Genomic_DNA"/>
</dbReference>
<comment type="similarity">
    <text evidence="2 9">Belongs to the membrane fusion protein (MFP) (TC 8.A.1) family.</text>
</comment>
<dbReference type="InterPro" id="IPR058982">
    <property type="entry name" value="Beta-barrel_AprE"/>
</dbReference>
<dbReference type="NCBIfam" id="TIGR01843">
    <property type="entry name" value="type_I_hlyD"/>
    <property type="match status" value="1"/>
</dbReference>
<accession>A0A1X6Z269</accession>
<dbReference type="InterPro" id="IPR010129">
    <property type="entry name" value="T1SS_HlyD"/>
</dbReference>
<evidence type="ECO:0000256" key="5">
    <source>
        <dbReference type="ARBA" id="ARBA00022519"/>
    </source>
</evidence>
<proteinExistence type="inferred from homology"/>
<feature type="transmembrane region" description="Helical" evidence="9">
    <location>
        <begin position="12"/>
        <end position="35"/>
    </location>
</feature>
<organism evidence="13 14">
    <name type="scientific">Roseovarius halotolerans</name>
    <dbReference type="NCBI Taxonomy" id="505353"/>
    <lineage>
        <taxon>Bacteria</taxon>
        <taxon>Pseudomonadati</taxon>
        <taxon>Pseudomonadota</taxon>
        <taxon>Alphaproteobacteria</taxon>
        <taxon>Rhodobacterales</taxon>
        <taxon>Roseobacteraceae</taxon>
        <taxon>Roseovarius</taxon>
    </lineage>
</organism>
<reference evidence="13 14" key="1">
    <citation type="submission" date="2017-03" db="EMBL/GenBank/DDBJ databases">
        <authorList>
            <person name="Afonso C.L."/>
            <person name="Miller P.J."/>
            <person name="Scott M.A."/>
            <person name="Spackman E."/>
            <person name="Goraichik I."/>
            <person name="Dimitrov K.M."/>
            <person name="Suarez D.L."/>
            <person name="Swayne D.E."/>
        </authorList>
    </citation>
    <scope>NUCLEOTIDE SEQUENCE [LARGE SCALE GENOMIC DNA]</scope>
    <source>
        <strain evidence="13 14">CECT 8110</strain>
    </source>
</reference>
<evidence type="ECO:0000259" key="11">
    <source>
        <dbReference type="Pfam" id="PF25994"/>
    </source>
</evidence>
<evidence type="ECO:0000256" key="9">
    <source>
        <dbReference type="RuleBase" id="RU365093"/>
    </source>
</evidence>
<dbReference type="GO" id="GO:0015031">
    <property type="term" value="P:protein transport"/>
    <property type="evidence" value="ECO:0007669"/>
    <property type="project" value="InterPro"/>
</dbReference>
<evidence type="ECO:0000256" key="10">
    <source>
        <dbReference type="SAM" id="Coils"/>
    </source>
</evidence>
<dbReference type="Gene3D" id="2.40.30.170">
    <property type="match status" value="1"/>
</dbReference>
<keyword evidence="4 9" id="KW-1003">Cell membrane</keyword>
<dbReference type="AlphaFoldDB" id="A0A1X6Z269"/>
<comment type="subcellular location">
    <subcellularLocation>
        <location evidence="1 9">Cell inner membrane</location>
        <topology evidence="1 9">Single-pass membrane protein</topology>
    </subcellularLocation>
</comment>
<keyword evidence="5 9" id="KW-0997">Cell inner membrane</keyword>
<dbReference type="PRINTS" id="PR01490">
    <property type="entry name" value="RTXTOXIND"/>
</dbReference>
<evidence type="ECO:0000256" key="6">
    <source>
        <dbReference type="ARBA" id="ARBA00022692"/>
    </source>
</evidence>
<keyword evidence="3 9" id="KW-0813">Transport</keyword>
<name>A0A1X6Z269_9RHOB</name>
<dbReference type="InterPro" id="IPR050739">
    <property type="entry name" value="MFP"/>
</dbReference>
<dbReference type="Pfam" id="PF25994">
    <property type="entry name" value="HH_AprE"/>
    <property type="match status" value="1"/>
</dbReference>
<dbReference type="PANTHER" id="PTHR30386:SF17">
    <property type="entry name" value="ALKALINE PROTEASE SECRETION PROTEIN APRE"/>
    <property type="match status" value="1"/>
</dbReference>
<keyword evidence="6 9" id="KW-0812">Transmembrane</keyword>
<dbReference type="RefSeq" id="WP_085817590.1">
    <property type="nucleotide sequence ID" value="NZ_FWFU01000002.1"/>
</dbReference>
<dbReference type="InterPro" id="IPR058781">
    <property type="entry name" value="HH_AprE-like"/>
</dbReference>
<dbReference type="Proteomes" id="UP000193207">
    <property type="component" value="Unassembled WGS sequence"/>
</dbReference>
<evidence type="ECO:0000256" key="1">
    <source>
        <dbReference type="ARBA" id="ARBA00004377"/>
    </source>
</evidence>
<keyword evidence="8 9" id="KW-0472">Membrane</keyword>
<feature type="coiled-coil region" evidence="10">
    <location>
        <begin position="97"/>
        <end position="124"/>
    </location>
</feature>
<protein>
    <recommendedName>
        <fullName evidence="9">Membrane fusion protein (MFP) family protein</fullName>
    </recommendedName>
</protein>
<feature type="coiled-coil region" evidence="10">
    <location>
        <begin position="155"/>
        <end position="241"/>
    </location>
</feature>
<dbReference type="Pfam" id="PF26002">
    <property type="entry name" value="Beta-barrel_AprE"/>
    <property type="match status" value="1"/>
</dbReference>
<feature type="domain" description="AprE-like beta-barrel" evidence="12">
    <location>
        <begin position="326"/>
        <end position="415"/>
    </location>
</feature>
<dbReference type="PANTHER" id="PTHR30386">
    <property type="entry name" value="MEMBRANE FUSION SUBUNIT OF EMRAB-TOLC MULTIDRUG EFFLUX PUMP"/>
    <property type="match status" value="1"/>
</dbReference>
<keyword evidence="7 9" id="KW-1133">Transmembrane helix</keyword>
<dbReference type="Gene3D" id="1.10.287.510">
    <property type="entry name" value="Helix hairpin bin"/>
    <property type="match status" value="1"/>
</dbReference>
<keyword evidence="10" id="KW-0175">Coiled coil</keyword>
<sequence length="437" mass="48437">MTETPDEKEPNWSGTVPLMAGFMAMIALVGGLGFWSVRAELSGAVVAPGQVTVESNRQVIQHPEGGVVGDILVKDSDRIEKGDVLIRLDGRRQRNELSIIEGQMRELSVRKSRLQSERDDLEVIEFDPDLVAAAADAPEIARLMQGERTLFQSRKESLSQEVGLLNEQNLQIENRIGGLKAQLDALNEQVALVQTDLESERDLLTQNLTRAARVSDLMRELAGLKGQVGRIEAEMAELRGQKASNGIALLQLKTQRRENAVSQLRDLEFREIELIARRNSLRDTISRLDIRAPVDGIVYGLQVFAVQSVVQAAQPLMYIVPQDQPLVVSARVDTINIDEVYAGQEASLQFSAFDQRKIPELKGKVQRISADALQDQATGQPYYSVEILPDSDEIAKLQGHSLLPGMPVQSFIQTGARSPLVYMIEPMAGFFSRAFRE</sequence>
<evidence type="ECO:0000313" key="14">
    <source>
        <dbReference type="Proteomes" id="UP000193207"/>
    </source>
</evidence>
<gene>
    <name evidence="13" type="primary">prsE_3</name>
    <name evidence="13" type="ORF">ROH8110_02011</name>
</gene>
<evidence type="ECO:0000313" key="13">
    <source>
        <dbReference type="EMBL" id="SLN38247.1"/>
    </source>
</evidence>
<evidence type="ECO:0000256" key="4">
    <source>
        <dbReference type="ARBA" id="ARBA00022475"/>
    </source>
</evidence>
<evidence type="ECO:0000256" key="2">
    <source>
        <dbReference type="ARBA" id="ARBA00009477"/>
    </source>
</evidence>
<evidence type="ECO:0000256" key="7">
    <source>
        <dbReference type="ARBA" id="ARBA00022989"/>
    </source>
</evidence>
<keyword evidence="14" id="KW-1185">Reference proteome</keyword>
<dbReference type="GO" id="GO:0005886">
    <property type="term" value="C:plasma membrane"/>
    <property type="evidence" value="ECO:0007669"/>
    <property type="project" value="UniProtKB-SubCell"/>
</dbReference>
<feature type="domain" description="AprE-like long alpha-helical hairpin" evidence="11">
    <location>
        <begin position="94"/>
        <end position="283"/>
    </location>
</feature>
<evidence type="ECO:0000256" key="3">
    <source>
        <dbReference type="ARBA" id="ARBA00022448"/>
    </source>
</evidence>